<sequence>MQRASSKSLIEPLSFHAALKSHRFTWFTALRTLVLIRAVLELASTTIKSSQACPELTLGTLSLKLLEISMSGCSKARPHHHVEQLVDALITTGDGRSSLWHVFSLFLSRFSLLYVPGFVHPVRSNRRCQSWLVDDHHGVDWLVTSRLGKRKDKMCMEHAPKRTRKTSRLERLPRRNIFGCDQEIMGMTAGVSLANKWAERRFIKNLVVKIRWWTLSTVLSETNHIR</sequence>
<dbReference type="HOGENOM" id="CLU_1224940_0_0_1"/>
<gene>
    <name evidence="1" type="ORF">K443DRAFT_6640</name>
</gene>
<dbReference type="EMBL" id="KN838602">
    <property type="protein sequence ID" value="KIK01710.1"/>
    <property type="molecule type" value="Genomic_DNA"/>
</dbReference>
<reference evidence="1 2" key="1">
    <citation type="submission" date="2014-04" db="EMBL/GenBank/DDBJ databases">
        <authorList>
            <consortium name="DOE Joint Genome Institute"/>
            <person name="Kuo A."/>
            <person name="Kohler A."/>
            <person name="Nagy L.G."/>
            <person name="Floudas D."/>
            <person name="Copeland A."/>
            <person name="Barry K.W."/>
            <person name="Cichocki N."/>
            <person name="Veneault-Fourrey C."/>
            <person name="LaButti K."/>
            <person name="Lindquist E.A."/>
            <person name="Lipzen A."/>
            <person name="Lundell T."/>
            <person name="Morin E."/>
            <person name="Murat C."/>
            <person name="Sun H."/>
            <person name="Tunlid A."/>
            <person name="Henrissat B."/>
            <person name="Grigoriev I.V."/>
            <person name="Hibbett D.S."/>
            <person name="Martin F."/>
            <person name="Nordberg H.P."/>
            <person name="Cantor M.N."/>
            <person name="Hua S.X."/>
        </authorList>
    </citation>
    <scope>NUCLEOTIDE SEQUENCE [LARGE SCALE GENOMIC DNA]</scope>
    <source>
        <strain evidence="1 2">LaAM-08-1</strain>
    </source>
</reference>
<name>A0A0C9WSC1_9AGAR</name>
<protein>
    <submittedName>
        <fullName evidence="1">Uncharacterized protein</fullName>
    </submittedName>
</protein>
<accession>A0A0C9WSC1</accession>
<organism evidence="1 2">
    <name type="scientific">Laccaria amethystina LaAM-08-1</name>
    <dbReference type="NCBI Taxonomy" id="1095629"/>
    <lineage>
        <taxon>Eukaryota</taxon>
        <taxon>Fungi</taxon>
        <taxon>Dikarya</taxon>
        <taxon>Basidiomycota</taxon>
        <taxon>Agaricomycotina</taxon>
        <taxon>Agaricomycetes</taxon>
        <taxon>Agaricomycetidae</taxon>
        <taxon>Agaricales</taxon>
        <taxon>Agaricineae</taxon>
        <taxon>Hydnangiaceae</taxon>
        <taxon>Laccaria</taxon>
    </lineage>
</organism>
<dbReference type="AlphaFoldDB" id="A0A0C9WSC1"/>
<proteinExistence type="predicted"/>
<evidence type="ECO:0000313" key="1">
    <source>
        <dbReference type="EMBL" id="KIK01710.1"/>
    </source>
</evidence>
<dbReference type="Proteomes" id="UP000054477">
    <property type="component" value="Unassembled WGS sequence"/>
</dbReference>
<keyword evidence="2" id="KW-1185">Reference proteome</keyword>
<reference evidence="2" key="2">
    <citation type="submission" date="2015-01" db="EMBL/GenBank/DDBJ databases">
        <title>Evolutionary Origins and Diversification of the Mycorrhizal Mutualists.</title>
        <authorList>
            <consortium name="DOE Joint Genome Institute"/>
            <consortium name="Mycorrhizal Genomics Consortium"/>
            <person name="Kohler A."/>
            <person name="Kuo A."/>
            <person name="Nagy L.G."/>
            <person name="Floudas D."/>
            <person name="Copeland A."/>
            <person name="Barry K.W."/>
            <person name="Cichocki N."/>
            <person name="Veneault-Fourrey C."/>
            <person name="LaButti K."/>
            <person name="Lindquist E.A."/>
            <person name="Lipzen A."/>
            <person name="Lundell T."/>
            <person name="Morin E."/>
            <person name="Murat C."/>
            <person name="Riley R."/>
            <person name="Ohm R."/>
            <person name="Sun H."/>
            <person name="Tunlid A."/>
            <person name="Henrissat B."/>
            <person name="Grigoriev I.V."/>
            <person name="Hibbett D.S."/>
            <person name="Martin F."/>
        </authorList>
    </citation>
    <scope>NUCLEOTIDE SEQUENCE [LARGE SCALE GENOMIC DNA]</scope>
    <source>
        <strain evidence="2">LaAM-08-1</strain>
    </source>
</reference>
<evidence type="ECO:0000313" key="2">
    <source>
        <dbReference type="Proteomes" id="UP000054477"/>
    </source>
</evidence>